<dbReference type="PANTHER" id="PTHR33164:SF43">
    <property type="entry name" value="HTH-TYPE TRANSCRIPTIONAL REPRESSOR YETL"/>
    <property type="match status" value="1"/>
</dbReference>
<proteinExistence type="predicted"/>
<name>A0ABV9ERX0_9ACTN</name>
<dbReference type="Proteomes" id="UP001595891">
    <property type="component" value="Unassembled WGS sequence"/>
</dbReference>
<gene>
    <name evidence="2" type="ORF">ACFO8L_34320</name>
</gene>
<evidence type="ECO:0000259" key="1">
    <source>
        <dbReference type="Pfam" id="PF13463"/>
    </source>
</evidence>
<dbReference type="InterPro" id="IPR039422">
    <property type="entry name" value="MarR/SlyA-like"/>
</dbReference>
<dbReference type="InterPro" id="IPR000835">
    <property type="entry name" value="HTH_MarR-typ"/>
</dbReference>
<comment type="caution">
    <text evidence="2">The sequence shown here is derived from an EMBL/GenBank/DDBJ whole genome shotgun (WGS) entry which is preliminary data.</text>
</comment>
<dbReference type="EMBL" id="JBHSFN010000030">
    <property type="protein sequence ID" value="MFC4591211.1"/>
    <property type="molecule type" value="Genomic_DNA"/>
</dbReference>
<evidence type="ECO:0000313" key="2">
    <source>
        <dbReference type="EMBL" id="MFC4591211.1"/>
    </source>
</evidence>
<dbReference type="SUPFAM" id="SSF46785">
    <property type="entry name" value="Winged helix' DNA-binding domain"/>
    <property type="match status" value="1"/>
</dbReference>
<dbReference type="InterPro" id="IPR036388">
    <property type="entry name" value="WH-like_DNA-bd_sf"/>
</dbReference>
<keyword evidence="3" id="KW-1185">Reference proteome</keyword>
<dbReference type="InterPro" id="IPR036390">
    <property type="entry name" value="WH_DNA-bd_sf"/>
</dbReference>
<dbReference type="RefSeq" id="WP_262844874.1">
    <property type="nucleotide sequence ID" value="NZ_JANZYP010000034.1"/>
</dbReference>
<dbReference type="Pfam" id="PF13463">
    <property type="entry name" value="HTH_27"/>
    <property type="match status" value="1"/>
</dbReference>
<reference evidence="3" key="1">
    <citation type="journal article" date="2019" name="Int. J. Syst. Evol. Microbiol.">
        <title>The Global Catalogue of Microorganisms (GCM) 10K type strain sequencing project: providing services to taxonomists for standard genome sequencing and annotation.</title>
        <authorList>
            <consortium name="The Broad Institute Genomics Platform"/>
            <consortium name="The Broad Institute Genome Sequencing Center for Infectious Disease"/>
            <person name="Wu L."/>
            <person name="Ma J."/>
        </authorList>
    </citation>
    <scope>NUCLEOTIDE SEQUENCE [LARGE SCALE GENOMIC DNA]</scope>
    <source>
        <strain evidence="3">CCUG 49560</strain>
    </source>
</reference>
<protein>
    <submittedName>
        <fullName evidence="2">MarR family winged helix-turn-helix transcriptional regulator</fullName>
    </submittedName>
</protein>
<sequence>MDGGQLHRLGRRLIELSAAATGEAGDLRLTPGELAVLEDAIKHPDGSVGEIHQRTGFAQSHVSVSVSRLRERGLVETTADRADGRRTRVRVTGEALQAITRRAARDTGDAIARAVPTPAEARRVAALLDELATLLL</sequence>
<organism evidence="2 3">
    <name type="scientific">Sphaerisporangium corydalis</name>
    <dbReference type="NCBI Taxonomy" id="1441875"/>
    <lineage>
        <taxon>Bacteria</taxon>
        <taxon>Bacillati</taxon>
        <taxon>Actinomycetota</taxon>
        <taxon>Actinomycetes</taxon>
        <taxon>Streptosporangiales</taxon>
        <taxon>Streptosporangiaceae</taxon>
        <taxon>Sphaerisporangium</taxon>
    </lineage>
</organism>
<feature type="domain" description="HTH marR-type" evidence="1">
    <location>
        <begin position="29"/>
        <end position="93"/>
    </location>
</feature>
<dbReference type="Gene3D" id="1.10.10.10">
    <property type="entry name" value="Winged helix-like DNA-binding domain superfamily/Winged helix DNA-binding domain"/>
    <property type="match status" value="1"/>
</dbReference>
<evidence type="ECO:0000313" key="3">
    <source>
        <dbReference type="Proteomes" id="UP001595891"/>
    </source>
</evidence>
<dbReference type="PANTHER" id="PTHR33164">
    <property type="entry name" value="TRANSCRIPTIONAL REGULATOR, MARR FAMILY"/>
    <property type="match status" value="1"/>
</dbReference>
<accession>A0ABV9ERX0</accession>